<dbReference type="EMBL" id="QNGE01001274">
    <property type="protein sequence ID" value="KAA3677964.1"/>
    <property type="molecule type" value="Genomic_DNA"/>
</dbReference>
<comment type="caution">
    <text evidence="6">The sequence shown here is derived from an EMBL/GenBank/DDBJ whole genome shotgun (WGS) entry which is preliminary data.</text>
</comment>
<name>A0A5J4NR52_9TREM</name>
<dbReference type="GO" id="GO:0005737">
    <property type="term" value="C:cytoplasm"/>
    <property type="evidence" value="ECO:0007669"/>
    <property type="project" value="UniProtKB-SubCell"/>
</dbReference>
<keyword evidence="7" id="KW-1185">Reference proteome</keyword>
<keyword evidence="5" id="KW-0175">Coiled coil</keyword>
<evidence type="ECO:0000256" key="5">
    <source>
        <dbReference type="SAM" id="Coils"/>
    </source>
</evidence>
<comment type="subcellular location">
    <subcellularLocation>
        <location evidence="1">Cytoplasm</location>
    </subcellularLocation>
</comment>
<organism evidence="6 7">
    <name type="scientific">Paragonimus westermani</name>
    <dbReference type="NCBI Taxonomy" id="34504"/>
    <lineage>
        <taxon>Eukaryota</taxon>
        <taxon>Metazoa</taxon>
        <taxon>Spiralia</taxon>
        <taxon>Lophotrochozoa</taxon>
        <taxon>Platyhelminthes</taxon>
        <taxon>Trematoda</taxon>
        <taxon>Digenea</taxon>
        <taxon>Plagiorchiida</taxon>
        <taxon>Troglotremata</taxon>
        <taxon>Troglotrematidae</taxon>
        <taxon>Paragonimus</taxon>
    </lineage>
</organism>
<dbReference type="GO" id="GO:0007017">
    <property type="term" value="P:microtubule-based process"/>
    <property type="evidence" value="ECO:0007669"/>
    <property type="project" value="InterPro"/>
</dbReference>
<evidence type="ECO:0000256" key="3">
    <source>
        <dbReference type="ARBA" id="ARBA00022490"/>
    </source>
</evidence>
<evidence type="ECO:0000256" key="1">
    <source>
        <dbReference type="ARBA" id="ARBA00004496"/>
    </source>
</evidence>
<comment type="similarity">
    <text evidence="2">Belongs to the dynactin subunit 2 family.</text>
</comment>
<dbReference type="InterPro" id="IPR028133">
    <property type="entry name" value="Dynamitin"/>
</dbReference>
<gene>
    <name evidence="6" type="ORF">DEA37_0008668</name>
</gene>
<evidence type="ECO:0000313" key="6">
    <source>
        <dbReference type="EMBL" id="KAA3677964.1"/>
    </source>
</evidence>
<protein>
    <submittedName>
        <fullName evidence="6">Dynactin 2</fullName>
    </submittedName>
</protein>
<dbReference type="Pfam" id="PF04912">
    <property type="entry name" value="Dynamitin"/>
    <property type="match status" value="1"/>
</dbReference>
<dbReference type="GO" id="GO:0030286">
    <property type="term" value="C:dynein complex"/>
    <property type="evidence" value="ECO:0007669"/>
    <property type="project" value="UniProtKB-KW"/>
</dbReference>
<evidence type="ECO:0000256" key="4">
    <source>
        <dbReference type="ARBA" id="ARBA00023017"/>
    </source>
</evidence>
<accession>A0A5J4NR52</accession>
<reference evidence="6 7" key="1">
    <citation type="journal article" date="2019" name="Gigascience">
        <title>Whole-genome sequence of the oriental lung fluke Paragonimus westermani.</title>
        <authorList>
            <person name="Oey H."/>
            <person name="Zakrzewski M."/>
            <person name="Narain K."/>
            <person name="Devi K.R."/>
            <person name="Agatsuma T."/>
            <person name="Nawaratna S."/>
            <person name="Gobert G.N."/>
            <person name="Jones M.K."/>
            <person name="Ragan M.A."/>
            <person name="McManus D.P."/>
            <person name="Krause L."/>
        </authorList>
    </citation>
    <scope>NUCLEOTIDE SEQUENCE [LARGE SCALE GENOMIC DNA]</scope>
    <source>
        <strain evidence="6 7">IND2009</strain>
    </source>
</reference>
<evidence type="ECO:0000313" key="7">
    <source>
        <dbReference type="Proteomes" id="UP000324629"/>
    </source>
</evidence>
<proteinExistence type="inferred from homology"/>
<evidence type="ECO:0000256" key="2">
    <source>
        <dbReference type="ARBA" id="ARBA00006176"/>
    </source>
</evidence>
<feature type="coiled-coil region" evidence="5">
    <location>
        <begin position="108"/>
        <end position="135"/>
    </location>
</feature>
<sequence>QIMALDPKYADLPWIAHGQPDVYEAGELPEVDQRALRVGLFYTGELFPKDDTDDGMAPKEIESIRLSVSDAHKRFASCKLDSSKVDFSDSIAGPGKIGYTIVTDEYEVETLMSRLQRLQTEVAQLVNDASAVSDQTKSNQKNPVHPAELAQLVESLREQLKQIELKDLDVGTSTTDEEKILFSKLVGQIEAFKPDKRDNRQPASSAHLVYEIYDRPDLSKHADLEKIGDLDRRIQRLEALIGQPDPSKLSALTADTAQLSLMEAATRLSARTALLQPNHLDMIETRLSALQTKLQAITEKRETISDADTQNKIAELYELVKKWDDVVDSLPMIVERLSELKSLHEEASEFSNALSALELSQKSVEENLNTYTKLLDSVSCRSFAYAILLRSGGQESERKHANSAEEFCQPRISFILSRWCRAFVFCTNDTRFMNTPITLPLHPLDSVPLTSYLRYSHSLQFVSR</sequence>
<dbReference type="GO" id="GO:0005869">
    <property type="term" value="C:dynactin complex"/>
    <property type="evidence" value="ECO:0007669"/>
    <property type="project" value="InterPro"/>
</dbReference>
<dbReference type="PANTHER" id="PTHR15346">
    <property type="entry name" value="DYNACTIN SUBUNIT"/>
    <property type="match status" value="1"/>
</dbReference>
<keyword evidence="3" id="KW-0963">Cytoplasm</keyword>
<dbReference type="AlphaFoldDB" id="A0A5J4NR52"/>
<feature type="non-terminal residue" evidence="6">
    <location>
        <position position="1"/>
    </location>
</feature>
<dbReference type="Proteomes" id="UP000324629">
    <property type="component" value="Unassembled WGS sequence"/>
</dbReference>
<keyword evidence="4" id="KW-0243">Dynein</keyword>